<feature type="coiled-coil region" evidence="1">
    <location>
        <begin position="91"/>
        <end position="118"/>
    </location>
</feature>
<keyword evidence="1" id="KW-0175">Coiled coil</keyword>
<organism evidence="2 3">
    <name type="scientific">Listeria kieliensis</name>
    <dbReference type="NCBI Taxonomy" id="1621700"/>
    <lineage>
        <taxon>Bacteria</taxon>
        <taxon>Bacillati</taxon>
        <taxon>Bacillota</taxon>
        <taxon>Bacilli</taxon>
        <taxon>Bacillales</taxon>
        <taxon>Listeriaceae</taxon>
        <taxon>Listeria</taxon>
    </lineage>
</organism>
<dbReference type="Pfam" id="PF13125">
    <property type="entry name" value="DUF3958"/>
    <property type="match status" value="1"/>
</dbReference>
<evidence type="ECO:0000256" key="1">
    <source>
        <dbReference type="SAM" id="Coils"/>
    </source>
</evidence>
<evidence type="ECO:0000313" key="2">
    <source>
        <dbReference type="EMBL" id="RDX02097.1"/>
    </source>
</evidence>
<accession>A0A3D8TTX4</accession>
<comment type="caution">
    <text evidence="2">The sequence shown here is derived from an EMBL/GenBank/DDBJ whole genome shotgun (WGS) entry which is preliminary data.</text>
</comment>
<reference evidence="3" key="1">
    <citation type="submission" date="2015-04" db="EMBL/GenBank/DDBJ databases">
        <authorList>
            <person name="Schardt J."/>
            <person name="Mueller-Herbst S."/>
            <person name="Scherer S."/>
            <person name="Huptas C."/>
        </authorList>
    </citation>
    <scope>NUCLEOTIDE SEQUENCE [LARGE SCALE GENOMIC DNA]</scope>
    <source>
        <strain evidence="3">Kiel-L1</strain>
    </source>
</reference>
<dbReference type="RefSeq" id="WP_115751766.1">
    <property type="nucleotide sequence ID" value="NZ_LARY01000001.1"/>
</dbReference>
<dbReference type="AlphaFoldDB" id="A0A3D8TTX4"/>
<name>A0A3D8TTX4_9LIST</name>
<dbReference type="EMBL" id="LARY01000001">
    <property type="protein sequence ID" value="RDX02097.1"/>
    <property type="molecule type" value="Genomic_DNA"/>
</dbReference>
<dbReference type="InterPro" id="IPR025014">
    <property type="entry name" value="DUF3958"/>
</dbReference>
<evidence type="ECO:0000313" key="3">
    <source>
        <dbReference type="Proteomes" id="UP000257055"/>
    </source>
</evidence>
<sequence>MNSKDSTFEKQKRIRYQLKVADEDYEKHSNKLEGLKEAQQDYQMGINQGKRLLDELEYYWQGDEAQHFIFQIKDELFQEEREINERFYDRHDEMEREKRRLQGCVQKLENDYRKATRED</sequence>
<protein>
    <submittedName>
        <fullName evidence="2">Uncharacterized protein</fullName>
    </submittedName>
</protein>
<dbReference type="Proteomes" id="UP000257055">
    <property type="component" value="Unassembled WGS sequence"/>
</dbReference>
<keyword evidence="3" id="KW-1185">Reference proteome</keyword>
<proteinExistence type="predicted"/>
<gene>
    <name evidence="2" type="ORF">UR08_00740</name>
</gene>